<dbReference type="STRING" id="680127.SAMN05421593_0859"/>
<dbReference type="Pfam" id="PF24722">
    <property type="entry name" value="DUF7674"/>
    <property type="match status" value="1"/>
</dbReference>
<name>A0A1H6H476_CHRCI</name>
<dbReference type="AlphaFoldDB" id="A0A1H6H476"/>
<evidence type="ECO:0000313" key="3">
    <source>
        <dbReference type="Proteomes" id="UP000198561"/>
    </source>
</evidence>
<evidence type="ECO:0000313" key="2">
    <source>
        <dbReference type="EMBL" id="SEH28958.1"/>
    </source>
</evidence>
<sequence>MNYLQAVKEITDVVPDFENEVKDIKIQNSYSIIRTFTERIKNMIRQNDRNLLFRSLQKMDKIYTDGDTVLKNAIETTFIYSLDNCTAFCSEEYRKVIFNHISANLQKVHSRQIYSHGI</sequence>
<reference evidence="2 3" key="1">
    <citation type="submission" date="2016-10" db="EMBL/GenBank/DDBJ databases">
        <authorList>
            <person name="de Groot N.N."/>
        </authorList>
    </citation>
    <scope>NUCLEOTIDE SEQUENCE [LARGE SCALE GENOMIC DNA]</scope>
    <source>
        <strain evidence="2 3">DSM 23031</strain>
    </source>
</reference>
<dbReference type="InterPro" id="IPR056091">
    <property type="entry name" value="DUF7674"/>
</dbReference>
<dbReference type="Proteomes" id="UP000198561">
    <property type="component" value="Unassembled WGS sequence"/>
</dbReference>
<dbReference type="OrthoDB" id="707611at2"/>
<evidence type="ECO:0000259" key="1">
    <source>
        <dbReference type="Pfam" id="PF24722"/>
    </source>
</evidence>
<dbReference type="EMBL" id="FNWQ01000001">
    <property type="protein sequence ID" value="SEH28958.1"/>
    <property type="molecule type" value="Genomic_DNA"/>
</dbReference>
<protein>
    <recommendedName>
        <fullName evidence="1">DUF7674 domain-containing protein</fullName>
    </recommendedName>
</protein>
<accession>A0A1H6H476</accession>
<proteinExistence type="predicted"/>
<gene>
    <name evidence="2" type="ORF">SAMN05421593_0859</name>
</gene>
<organism evidence="2 3">
    <name type="scientific">Chryseobacterium culicis</name>
    <dbReference type="NCBI Taxonomy" id="680127"/>
    <lineage>
        <taxon>Bacteria</taxon>
        <taxon>Pseudomonadati</taxon>
        <taxon>Bacteroidota</taxon>
        <taxon>Flavobacteriia</taxon>
        <taxon>Flavobacteriales</taxon>
        <taxon>Weeksellaceae</taxon>
        <taxon>Chryseobacterium group</taxon>
        <taxon>Chryseobacterium</taxon>
    </lineage>
</organism>
<feature type="domain" description="DUF7674" evidence="1">
    <location>
        <begin position="8"/>
        <end position="114"/>
    </location>
</feature>
<dbReference type="RefSeq" id="WP_089690046.1">
    <property type="nucleotide sequence ID" value="NZ_FNWQ01000001.1"/>
</dbReference>